<organism evidence="1 2">
    <name type="scientific">Streptomyces collinus</name>
    <dbReference type="NCBI Taxonomy" id="42684"/>
    <lineage>
        <taxon>Bacteria</taxon>
        <taxon>Bacillati</taxon>
        <taxon>Actinomycetota</taxon>
        <taxon>Actinomycetes</taxon>
        <taxon>Kitasatosporales</taxon>
        <taxon>Streptomycetaceae</taxon>
        <taxon>Streptomyces</taxon>
    </lineage>
</organism>
<gene>
    <name evidence="1" type="ORF">HNR72_004850</name>
</gene>
<proteinExistence type="predicted"/>
<accession>A0AA89TJ96</accession>
<dbReference type="RefSeq" id="WP_184849955.1">
    <property type="nucleotide sequence ID" value="NZ_BAABFE010000001.1"/>
</dbReference>
<dbReference type="GeneID" id="93841274"/>
<evidence type="ECO:0000313" key="2">
    <source>
        <dbReference type="Proteomes" id="UP000579531"/>
    </source>
</evidence>
<dbReference type="Proteomes" id="UP000579531">
    <property type="component" value="Unassembled WGS sequence"/>
</dbReference>
<sequence length="208" mass="23035">MPRAFSAQDEERLRQLHADGLSRNEIHRQTGWALGTISNHAKRLGLPFDREAVRAATDALQVDLKAQRQEIQQELLELAREQMARARGRYRLTGMPQTGEIAAQWLDLPPAKESKDLTTSAMSALARFDQKAKGDARLCLAAPHRPQARWGCRRPEKPQLLAATDYPTTSGQVHAFQLWWWGDGPGVGAFTWVHGRLATGLGSAPGLG</sequence>
<dbReference type="AlphaFoldDB" id="A0AA89TJ96"/>
<dbReference type="EMBL" id="JACHLX010000001">
    <property type="protein sequence ID" value="MBB5813822.1"/>
    <property type="molecule type" value="Genomic_DNA"/>
</dbReference>
<reference evidence="1 2" key="1">
    <citation type="submission" date="2020-08" db="EMBL/GenBank/DDBJ databases">
        <title>Sequencing the genomes of 1000 actinobacteria strains.</title>
        <authorList>
            <person name="Klenk H.-P."/>
        </authorList>
    </citation>
    <scope>NUCLEOTIDE SEQUENCE [LARGE SCALE GENOMIC DNA]</scope>
    <source>
        <strain evidence="1 2">DSM 40129</strain>
    </source>
</reference>
<comment type="caution">
    <text evidence="1">The sequence shown here is derived from an EMBL/GenBank/DDBJ whole genome shotgun (WGS) entry which is preliminary data.</text>
</comment>
<protein>
    <submittedName>
        <fullName evidence="1">GNAT superfamily N-acetyltransferase</fullName>
    </submittedName>
</protein>
<evidence type="ECO:0000313" key="1">
    <source>
        <dbReference type="EMBL" id="MBB5813822.1"/>
    </source>
</evidence>
<keyword evidence="2" id="KW-1185">Reference proteome</keyword>
<name>A0AA89TJ96_STRCU</name>